<dbReference type="KEGG" id="seo:STM14_1500"/>
<sequence>MFKHLQYRSGIQLSPLCRIDKTTNNSPLSLLMCLLPERYFYYRSTLSLI</sequence>
<dbReference type="HOGENOM" id="CLU_3140460_0_0_6"/>
<protein>
    <submittedName>
        <fullName evidence="1">Uncharacterized protein</fullName>
    </submittedName>
</protein>
<accession>A0A0F6B0F5</accession>
<proteinExistence type="predicted"/>
<name>A0A0F6B0F5_SALT1</name>
<organism evidence="1 2">
    <name type="scientific">Salmonella typhimurium (strain 14028s / SGSC 2262)</name>
    <dbReference type="NCBI Taxonomy" id="588858"/>
    <lineage>
        <taxon>Bacteria</taxon>
        <taxon>Pseudomonadati</taxon>
        <taxon>Pseudomonadota</taxon>
        <taxon>Gammaproteobacteria</taxon>
        <taxon>Enterobacterales</taxon>
        <taxon>Enterobacteriaceae</taxon>
        <taxon>Salmonella</taxon>
    </lineage>
</organism>
<dbReference type="Proteomes" id="UP000002695">
    <property type="component" value="Chromosome"/>
</dbReference>
<keyword evidence="2" id="KW-1185">Reference proteome</keyword>
<dbReference type="AlphaFoldDB" id="A0A0F6B0F5"/>
<gene>
    <name evidence="1" type="ordered locus">STM14_1500</name>
</gene>
<evidence type="ECO:0000313" key="2">
    <source>
        <dbReference type="Proteomes" id="UP000002695"/>
    </source>
</evidence>
<evidence type="ECO:0000313" key="1">
    <source>
        <dbReference type="EMBL" id="ACY87982.1"/>
    </source>
</evidence>
<reference evidence="1 2" key="1">
    <citation type="journal article" date="2010" name="J. Bacteriol.">
        <title>Short-term signatures of evolutionary change in the Salmonella enterica serovar typhimurium 14028 genome.</title>
        <authorList>
            <person name="Jarvik T."/>
            <person name="Smillie C."/>
            <person name="Groisman E.A."/>
            <person name="Ochman H."/>
        </authorList>
    </citation>
    <scope>NUCLEOTIDE SEQUENCE [LARGE SCALE GENOMIC DNA]</scope>
    <source>
        <strain evidence="2">14028s / SGSC 2262</strain>
    </source>
</reference>
<dbReference type="EMBL" id="CP001363">
    <property type="protein sequence ID" value="ACY87982.1"/>
    <property type="molecule type" value="Genomic_DNA"/>
</dbReference>